<feature type="transmembrane region" description="Helical" evidence="6">
    <location>
        <begin position="181"/>
        <end position="202"/>
    </location>
</feature>
<dbReference type="Proteomes" id="UP000030752">
    <property type="component" value="Unassembled WGS sequence"/>
</dbReference>
<evidence type="ECO:0000256" key="4">
    <source>
        <dbReference type="ARBA" id="ARBA00023136"/>
    </source>
</evidence>
<dbReference type="eggNOG" id="ENOG502SSB8">
    <property type="taxonomic scope" value="Eukaryota"/>
</dbReference>
<dbReference type="GO" id="GO:0016020">
    <property type="term" value="C:membrane"/>
    <property type="evidence" value="ECO:0007669"/>
    <property type="project" value="UniProtKB-SubCell"/>
</dbReference>
<evidence type="ECO:0000259" key="7">
    <source>
        <dbReference type="Pfam" id="PF20684"/>
    </source>
</evidence>
<dbReference type="AlphaFoldDB" id="W2S7K5"/>
<comment type="subcellular location">
    <subcellularLocation>
        <location evidence="1">Membrane</location>
        <topology evidence="1">Multi-pass membrane protein</topology>
    </subcellularLocation>
</comment>
<keyword evidence="3 6" id="KW-1133">Transmembrane helix</keyword>
<feature type="transmembrane region" description="Helical" evidence="6">
    <location>
        <begin position="12"/>
        <end position="34"/>
    </location>
</feature>
<feature type="transmembrane region" description="Helical" evidence="6">
    <location>
        <begin position="97"/>
        <end position="121"/>
    </location>
</feature>
<keyword evidence="9" id="KW-1185">Reference proteome</keyword>
<organism evidence="8 9">
    <name type="scientific">Cyphellophora europaea (strain CBS 101466)</name>
    <name type="common">Phialophora europaea</name>
    <dbReference type="NCBI Taxonomy" id="1220924"/>
    <lineage>
        <taxon>Eukaryota</taxon>
        <taxon>Fungi</taxon>
        <taxon>Dikarya</taxon>
        <taxon>Ascomycota</taxon>
        <taxon>Pezizomycotina</taxon>
        <taxon>Eurotiomycetes</taxon>
        <taxon>Chaetothyriomycetidae</taxon>
        <taxon>Chaetothyriales</taxon>
        <taxon>Cyphellophoraceae</taxon>
        <taxon>Cyphellophora</taxon>
    </lineage>
</organism>
<dbReference type="OrthoDB" id="2988756at2759"/>
<proteinExistence type="inferred from homology"/>
<name>W2S7K5_CYPE1</name>
<dbReference type="RefSeq" id="XP_008713901.1">
    <property type="nucleotide sequence ID" value="XM_008715679.1"/>
</dbReference>
<dbReference type="Pfam" id="PF20684">
    <property type="entry name" value="Fung_rhodopsin"/>
    <property type="match status" value="1"/>
</dbReference>
<reference evidence="8 9" key="1">
    <citation type="submission" date="2013-03" db="EMBL/GenBank/DDBJ databases">
        <title>The Genome Sequence of Phialophora europaea CBS 101466.</title>
        <authorList>
            <consortium name="The Broad Institute Genomics Platform"/>
            <person name="Cuomo C."/>
            <person name="de Hoog S."/>
            <person name="Gorbushina A."/>
            <person name="Walker B."/>
            <person name="Young S.K."/>
            <person name="Zeng Q."/>
            <person name="Gargeya S."/>
            <person name="Fitzgerald M."/>
            <person name="Haas B."/>
            <person name="Abouelleil A."/>
            <person name="Allen A.W."/>
            <person name="Alvarado L."/>
            <person name="Arachchi H.M."/>
            <person name="Berlin A.M."/>
            <person name="Chapman S.B."/>
            <person name="Gainer-Dewar J."/>
            <person name="Goldberg J."/>
            <person name="Griggs A."/>
            <person name="Gujja S."/>
            <person name="Hansen M."/>
            <person name="Howarth C."/>
            <person name="Imamovic A."/>
            <person name="Ireland A."/>
            <person name="Larimer J."/>
            <person name="McCowan C."/>
            <person name="Murphy C."/>
            <person name="Pearson M."/>
            <person name="Poon T.W."/>
            <person name="Priest M."/>
            <person name="Roberts A."/>
            <person name="Saif S."/>
            <person name="Shea T."/>
            <person name="Sisk P."/>
            <person name="Sykes S."/>
            <person name="Wortman J."/>
            <person name="Nusbaum C."/>
            <person name="Birren B."/>
        </authorList>
    </citation>
    <scope>NUCLEOTIDE SEQUENCE [LARGE SCALE GENOMIC DNA]</scope>
    <source>
        <strain evidence="8 9">CBS 101466</strain>
    </source>
</reference>
<dbReference type="VEuPathDB" id="FungiDB:HMPREF1541_11010"/>
<feature type="transmembrane region" description="Helical" evidence="6">
    <location>
        <begin position="46"/>
        <end position="66"/>
    </location>
</feature>
<evidence type="ECO:0000256" key="1">
    <source>
        <dbReference type="ARBA" id="ARBA00004141"/>
    </source>
</evidence>
<evidence type="ECO:0000313" key="9">
    <source>
        <dbReference type="Proteomes" id="UP000030752"/>
    </source>
</evidence>
<protein>
    <recommendedName>
        <fullName evidence="7">Rhodopsin domain-containing protein</fullName>
    </recommendedName>
</protein>
<dbReference type="HOGENOM" id="CLU_046870_0_0_1"/>
<keyword evidence="4 6" id="KW-0472">Membrane</keyword>
<sequence>MSSSQNYVTSGLLLRTAYAMIATTTLVFVGRAATRIWRPKRIMAEDYILLLAYLFFLSTTILYIVVTPTMYRVSDVVAGKIPPYAELADDSLFMIKIFFANSMMFWFTLWSVKFAFLALYYRLMTGIKRYMQLWWGVLAFSVLTLIGCIVSNFTSCHSMHAWFTPGLCSTPRDVRAQIASLYYAFATDVLTDLMVMFLPIGLIWNLQRPTLQKVGMGVLFGIGWICIAMAIIRVVQIGSKAGNASTPSSSWLAFWAIIESAIAVIIGCGPGLYSTAKEVRNTRKGGTYGSSGVGKGYAGRYMFESDGYRRQRSGGDHRGVGLEKDDTELVGIASVIGGRPPHRKGQPSMDIMDYGRRDAASSQEQLNEPVGAGQIQVKRTVEVNELELGQKRASRQGYNW</sequence>
<evidence type="ECO:0000256" key="6">
    <source>
        <dbReference type="SAM" id="Phobius"/>
    </source>
</evidence>
<feature type="domain" description="Rhodopsin" evidence="7">
    <location>
        <begin position="31"/>
        <end position="274"/>
    </location>
</feature>
<feature type="transmembrane region" description="Helical" evidence="6">
    <location>
        <begin position="214"/>
        <end position="232"/>
    </location>
</feature>
<keyword evidence="2 6" id="KW-0812">Transmembrane</keyword>
<dbReference type="PANTHER" id="PTHR33048:SF146">
    <property type="entry name" value="INTEGRAL MEMBRANE PROTEIN"/>
    <property type="match status" value="1"/>
</dbReference>
<dbReference type="GeneID" id="19978349"/>
<evidence type="ECO:0000256" key="5">
    <source>
        <dbReference type="ARBA" id="ARBA00038359"/>
    </source>
</evidence>
<dbReference type="STRING" id="1220924.W2S7K5"/>
<feature type="transmembrane region" description="Helical" evidence="6">
    <location>
        <begin position="133"/>
        <end position="153"/>
    </location>
</feature>
<dbReference type="PANTHER" id="PTHR33048">
    <property type="entry name" value="PTH11-LIKE INTEGRAL MEMBRANE PROTEIN (AFU_ORTHOLOGUE AFUA_5G11245)"/>
    <property type="match status" value="1"/>
</dbReference>
<evidence type="ECO:0000256" key="2">
    <source>
        <dbReference type="ARBA" id="ARBA00022692"/>
    </source>
</evidence>
<gene>
    <name evidence="8" type="ORF">HMPREF1541_11010</name>
</gene>
<feature type="transmembrane region" description="Helical" evidence="6">
    <location>
        <begin position="252"/>
        <end position="273"/>
    </location>
</feature>
<comment type="similarity">
    <text evidence="5">Belongs to the SAT4 family.</text>
</comment>
<dbReference type="EMBL" id="KB822717">
    <property type="protein sequence ID" value="ETN43879.1"/>
    <property type="molecule type" value="Genomic_DNA"/>
</dbReference>
<evidence type="ECO:0000256" key="3">
    <source>
        <dbReference type="ARBA" id="ARBA00022989"/>
    </source>
</evidence>
<dbReference type="InParanoid" id="W2S7K5"/>
<accession>W2S7K5</accession>
<evidence type="ECO:0000313" key="8">
    <source>
        <dbReference type="EMBL" id="ETN43879.1"/>
    </source>
</evidence>
<dbReference type="InterPro" id="IPR049326">
    <property type="entry name" value="Rhodopsin_dom_fungi"/>
</dbReference>
<dbReference type="InterPro" id="IPR052337">
    <property type="entry name" value="SAT4-like"/>
</dbReference>